<reference evidence="2 3" key="1">
    <citation type="submission" date="2019-03" db="EMBL/GenBank/DDBJ databases">
        <title>Genomics of glacier-inhabiting Cryobacterium strains.</title>
        <authorList>
            <person name="Liu Q."/>
            <person name="Xin Y.-H."/>
        </authorList>
    </citation>
    <scope>NUCLEOTIDE SEQUENCE [LARGE SCALE GENOMIC DNA]</scope>
    <source>
        <strain evidence="2 3">TMT2-16</strain>
    </source>
</reference>
<organism evidence="2 3">
    <name type="scientific">Cryobacterium sandaracinum</name>
    <dbReference type="NCBI Taxonomy" id="1259247"/>
    <lineage>
        <taxon>Bacteria</taxon>
        <taxon>Bacillati</taxon>
        <taxon>Actinomycetota</taxon>
        <taxon>Actinomycetes</taxon>
        <taxon>Micrococcales</taxon>
        <taxon>Microbacteriaceae</taxon>
        <taxon>Cryobacterium</taxon>
    </lineage>
</organism>
<dbReference type="InterPro" id="IPR000182">
    <property type="entry name" value="GNAT_dom"/>
</dbReference>
<name>A0ABY2J781_9MICO</name>
<dbReference type="EMBL" id="SOGO01000038">
    <property type="protein sequence ID" value="TFC99918.1"/>
    <property type="molecule type" value="Genomic_DNA"/>
</dbReference>
<evidence type="ECO:0000259" key="1">
    <source>
        <dbReference type="PROSITE" id="PS51186"/>
    </source>
</evidence>
<dbReference type="PROSITE" id="PS51186">
    <property type="entry name" value="GNAT"/>
    <property type="match status" value="1"/>
</dbReference>
<comment type="caution">
    <text evidence="2">The sequence shown here is derived from an EMBL/GenBank/DDBJ whole genome shotgun (WGS) entry which is preliminary data.</text>
</comment>
<dbReference type="RefSeq" id="WP_134374986.1">
    <property type="nucleotide sequence ID" value="NZ_SOGO01000038.1"/>
</dbReference>
<keyword evidence="3" id="KW-1185">Reference proteome</keyword>
<sequence length="150" mass="16297">MTELRLEVLSASNVVAANNLSLKPGQEQFITPVSYSVAAAATNPTVSWQRVVLHEDQVVGFIHGNFDPDAEEEEFRACLWRISVHADAQGQGVGTFAVAALADEARHRGLHRVTVIWEPGAAGPEAFFHRVGFTDVGQTRYSEVIGALEL</sequence>
<feature type="domain" description="N-acetyltransferase" evidence="1">
    <location>
        <begin position="4"/>
        <end position="150"/>
    </location>
</feature>
<dbReference type="Pfam" id="PF00583">
    <property type="entry name" value="Acetyltransf_1"/>
    <property type="match status" value="1"/>
</dbReference>
<proteinExistence type="predicted"/>
<evidence type="ECO:0000313" key="2">
    <source>
        <dbReference type="EMBL" id="TFC99918.1"/>
    </source>
</evidence>
<dbReference type="Proteomes" id="UP000297851">
    <property type="component" value="Unassembled WGS sequence"/>
</dbReference>
<gene>
    <name evidence="2" type="ORF">E3T25_14080</name>
</gene>
<dbReference type="SUPFAM" id="SSF55729">
    <property type="entry name" value="Acyl-CoA N-acyltransferases (Nat)"/>
    <property type="match status" value="1"/>
</dbReference>
<dbReference type="Gene3D" id="3.40.630.30">
    <property type="match status" value="1"/>
</dbReference>
<evidence type="ECO:0000313" key="3">
    <source>
        <dbReference type="Proteomes" id="UP000297851"/>
    </source>
</evidence>
<accession>A0ABY2J781</accession>
<protein>
    <submittedName>
        <fullName evidence="2">GNAT family N-acetyltransferase</fullName>
    </submittedName>
</protein>
<dbReference type="InterPro" id="IPR016181">
    <property type="entry name" value="Acyl_CoA_acyltransferase"/>
</dbReference>
<dbReference type="CDD" id="cd04301">
    <property type="entry name" value="NAT_SF"/>
    <property type="match status" value="1"/>
</dbReference>